<keyword evidence="7" id="KW-1185">Reference proteome</keyword>
<dbReference type="InterPro" id="IPR008930">
    <property type="entry name" value="Terpenoid_cyclase/PrenylTrfase"/>
</dbReference>
<dbReference type="OrthoDB" id="1877784at2759"/>
<dbReference type="CDD" id="cd00684">
    <property type="entry name" value="Terpene_cyclase_plant_C1"/>
    <property type="match status" value="1"/>
</dbReference>
<dbReference type="SFLD" id="SFLDS00005">
    <property type="entry name" value="Isoprenoid_Synthase_Type_I"/>
    <property type="match status" value="1"/>
</dbReference>
<dbReference type="GO" id="GO:0010333">
    <property type="term" value="F:terpene synthase activity"/>
    <property type="evidence" value="ECO:0007669"/>
    <property type="project" value="InterPro"/>
</dbReference>
<feature type="domain" description="Terpene synthase N-terminal" evidence="4">
    <location>
        <begin position="27"/>
        <end position="200"/>
    </location>
</feature>
<reference evidence="6" key="1">
    <citation type="journal article" date="2023" name="Plant J.">
        <title>The genome of the king protea, Protea cynaroides.</title>
        <authorList>
            <person name="Chang J."/>
            <person name="Duong T.A."/>
            <person name="Schoeman C."/>
            <person name="Ma X."/>
            <person name="Roodt D."/>
            <person name="Barker N."/>
            <person name="Li Z."/>
            <person name="Van de Peer Y."/>
            <person name="Mizrachi E."/>
        </authorList>
    </citation>
    <scope>NUCLEOTIDE SEQUENCE</scope>
    <source>
        <tissue evidence="6">Young leaves</tissue>
    </source>
</reference>
<dbReference type="GO" id="GO:0000287">
    <property type="term" value="F:magnesium ion binding"/>
    <property type="evidence" value="ECO:0007669"/>
    <property type="project" value="InterPro"/>
</dbReference>
<evidence type="ECO:0000256" key="2">
    <source>
        <dbReference type="ARBA" id="ARBA00022842"/>
    </source>
</evidence>
<dbReference type="InterPro" id="IPR050148">
    <property type="entry name" value="Terpene_synthase-like"/>
</dbReference>
<keyword evidence="1" id="KW-0479">Metal-binding</keyword>
<dbReference type="FunFam" id="1.10.600.10:FF:000007">
    <property type="entry name" value="Isoprene synthase, chloroplastic"/>
    <property type="match status" value="1"/>
</dbReference>
<gene>
    <name evidence="6" type="ORF">NE237_015039</name>
</gene>
<accession>A0A9Q0QQP7</accession>
<dbReference type="PANTHER" id="PTHR31225">
    <property type="entry name" value="OS04G0344100 PROTEIN-RELATED"/>
    <property type="match status" value="1"/>
</dbReference>
<dbReference type="Pfam" id="PF03936">
    <property type="entry name" value="Terpene_synth_C"/>
    <property type="match status" value="1"/>
</dbReference>
<evidence type="ECO:0000313" key="6">
    <source>
        <dbReference type="EMBL" id="KAJ4968338.1"/>
    </source>
</evidence>
<keyword evidence="2" id="KW-0460">Magnesium</keyword>
<organism evidence="6 7">
    <name type="scientific">Protea cynaroides</name>
    <dbReference type="NCBI Taxonomy" id="273540"/>
    <lineage>
        <taxon>Eukaryota</taxon>
        <taxon>Viridiplantae</taxon>
        <taxon>Streptophyta</taxon>
        <taxon>Embryophyta</taxon>
        <taxon>Tracheophyta</taxon>
        <taxon>Spermatophyta</taxon>
        <taxon>Magnoliopsida</taxon>
        <taxon>Proteales</taxon>
        <taxon>Proteaceae</taxon>
        <taxon>Protea</taxon>
    </lineage>
</organism>
<sequence>MLDVNRHLLQNESTKIIRKSANYQPNIWGDHFITNAPSGHMTPDACLEQVEELKEEVRRMLAVDANDSSKKLKLIDSLQRLGVAYHFEGEIEEALKQIHDAPNDFDEIDLYTMALQFRLLRQHGYNVQCDAFNRFKDKKGSFKEELIKDVPGMLCLYEASYMRIHGEDILDEALVFTTTQLKSMVNDLKPPLATQVMHALKQPLHKGMPRLEARHYISVYQQVETRNETLLKLALLDFNSLQSIHKQELSQLSRWWKELDFVTKLPYARDPLVECYFWIVGVYFEAHYSFARMNLTKIIAMASIIDDTYDVYGTLEELKLFTDAIERWDISANNQLPEYMKVLYSPLLDVYNKIEEDLRKESQSYRVYYAIEAMKRLVRAYFIEAKWFDEGCIPMFEEYMEIALTSTAYGMLTINSFIGMGDIVKKQTLDWAFDEPKVVRASSLICRLMDDIVSHKLEQERGHVCSSIECYMKEYSVTEEEACDEFNKRIENAWKDLNQGCIKPITVPMPFLMRIVNLTRMMDVIYKHEDGYTNASSVLKEYITLLFIDPLCLDL</sequence>
<proteinExistence type="predicted"/>
<dbReference type="SUPFAM" id="SSF48576">
    <property type="entry name" value="Terpenoid synthases"/>
    <property type="match status" value="1"/>
</dbReference>
<dbReference type="Gene3D" id="1.50.10.130">
    <property type="entry name" value="Terpene synthase, N-terminal domain"/>
    <property type="match status" value="1"/>
</dbReference>
<evidence type="ECO:0000259" key="4">
    <source>
        <dbReference type="Pfam" id="PF01397"/>
    </source>
</evidence>
<dbReference type="PANTHER" id="PTHR31225:SF93">
    <property type="entry name" value="ALPHA-HUMULENE_(-)-(E)-BETA-CARYOPHYLLENE SYNTHASE"/>
    <property type="match status" value="1"/>
</dbReference>
<dbReference type="InterPro" id="IPR036965">
    <property type="entry name" value="Terpene_synth_N_sf"/>
</dbReference>
<dbReference type="GO" id="GO:0016102">
    <property type="term" value="P:diterpenoid biosynthetic process"/>
    <property type="evidence" value="ECO:0007669"/>
    <property type="project" value="InterPro"/>
</dbReference>
<evidence type="ECO:0000313" key="7">
    <source>
        <dbReference type="Proteomes" id="UP001141806"/>
    </source>
</evidence>
<dbReference type="InterPro" id="IPR044814">
    <property type="entry name" value="Terpene_cyclase_plant_C1"/>
</dbReference>
<dbReference type="InterPro" id="IPR005630">
    <property type="entry name" value="Terpene_synthase_metal-bd"/>
</dbReference>
<evidence type="ECO:0000259" key="5">
    <source>
        <dbReference type="Pfam" id="PF03936"/>
    </source>
</evidence>
<dbReference type="InterPro" id="IPR001906">
    <property type="entry name" value="Terpene_synth_N"/>
</dbReference>
<dbReference type="SFLD" id="SFLDG01019">
    <property type="entry name" value="Terpene_Cyclase_Like_1_C_Termi"/>
    <property type="match status" value="1"/>
</dbReference>
<dbReference type="AlphaFoldDB" id="A0A9Q0QQP7"/>
<evidence type="ECO:0000256" key="3">
    <source>
        <dbReference type="ARBA" id="ARBA00023239"/>
    </source>
</evidence>
<dbReference type="EMBL" id="JAMYWD010000006">
    <property type="protein sequence ID" value="KAJ4968338.1"/>
    <property type="molecule type" value="Genomic_DNA"/>
</dbReference>
<dbReference type="FunFam" id="1.50.10.130:FF:000001">
    <property type="entry name" value="Isoprene synthase, chloroplastic"/>
    <property type="match status" value="1"/>
</dbReference>
<comment type="caution">
    <text evidence="6">The sequence shown here is derived from an EMBL/GenBank/DDBJ whole genome shotgun (WGS) entry which is preliminary data.</text>
</comment>
<dbReference type="SUPFAM" id="SSF48239">
    <property type="entry name" value="Terpenoid cyclases/Protein prenyltransferases"/>
    <property type="match status" value="1"/>
</dbReference>
<dbReference type="InterPro" id="IPR034741">
    <property type="entry name" value="Terpene_cyclase-like_1_C"/>
</dbReference>
<keyword evidence="3" id="KW-0456">Lyase</keyword>
<dbReference type="Gene3D" id="1.10.600.10">
    <property type="entry name" value="Farnesyl Diphosphate Synthase"/>
    <property type="match status" value="1"/>
</dbReference>
<protein>
    <submittedName>
        <fullName evidence="6">Uncharacterized protein</fullName>
    </submittedName>
</protein>
<dbReference type="InterPro" id="IPR008949">
    <property type="entry name" value="Isoprenoid_synthase_dom_sf"/>
</dbReference>
<feature type="domain" description="Terpene synthase metal-binding" evidence="5">
    <location>
        <begin position="257"/>
        <end position="496"/>
    </location>
</feature>
<dbReference type="Proteomes" id="UP001141806">
    <property type="component" value="Unassembled WGS sequence"/>
</dbReference>
<dbReference type="Pfam" id="PF01397">
    <property type="entry name" value="Terpene_synth"/>
    <property type="match status" value="1"/>
</dbReference>
<name>A0A9Q0QQP7_9MAGN</name>
<evidence type="ECO:0000256" key="1">
    <source>
        <dbReference type="ARBA" id="ARBA00022723"/>
    </source>
</evidence>